<dbReference type="InParanoid" id="D7FR69"/>
<dbReference type="Proteomes" id="UP000002630">
    <property type="component" value="Linkage Group LG06"/>
</dbReference>
<evidence type="ECO:0000256" key="3">
    <source>
        <dbReference type="ARBA" id="ARBA00022806"/>
    </source>
</evidence>
<feature type="domain" description="Helicase C-terminal" evidence="9">
    <location>
        <begin position="499"/>
        <end position="648"/>
    </location>
</feature>
<keyword evidence="3 6" id="KW-0347">Helicase</keyword>
<dbReference type="GO" id="GO:0003723">
    <property type="term" value="F:RNA binding"/>
    <property type="evidence" value="ECO:0007669"/>
    <property type="project" value="UniProtKB-UniRule"/>
</dbReference>
<gene>
    <name evidence="10" type="ORF">Esi_0211_0014</name>
</gene>
<accession>D7FR69</accession>
<dbReference type="InterPro" id="IPR027417">
    <property type="entry name" value="P-loop_NTPase"/>
</dbReference>
<evidence type="ECO:0000256" key="2">
    <source>
        <dbReference type="ARBA" id="ARBA00022801"/>
    </source>
</evidence>
<dbReference type="SUPFAM" id="SSF52540">
    <property type="entry name" value="P-loop containing nucleoside triphosphate hydrolases"/>
    <property type="match status" value="1"/>
</dbReference>
<evidence type="ECO:0000256" key="4">
    <source>
        <dbReference type="ARBA" id="ARBA00022840"/>
    </source>
</evidence>
<dbReference type="Pfam" id="PF00270">
    <property type="entry name" value="DEAD"/>
    <property type="match status" value="1"/>
</dbReference>
<protein>
    <recommendedName>
        <fullName evidence="6">ATP-dependent RNA helicase</fullName>
        <ecNumber evidence="6">3.6.4.13</ecNumber>
    </recommendedName>
</protein>
<dbReference type="OrthoDB" id="10256233at2759"/>
<dbReference type="eggNOG" id="KOG0348">
    <property type="taxonomic scope" value="Eukaryota"/>
</dbReference>
<comment type="similarity">
    <text evidence="6">Belongs to the DEAD box helicase family.</text>
</comment>
<evidence type="ECO:0000259" key="9">
    <source>
        <dbReference type="PROSITE" id="PS51194"/>
    </source>
</evidence>
<dbReference type="EMBL" id="FN648389">
    <property type="protein sequence ID" value="CBJ49194.1"/>
    <property type="molecule type" value="Genomic_DNA"/>
</dbReference>
<proteinExistence type="inferred from homology"/>
<keyword evidence="4 6" id="KW-0067">ATP-binding</keyword>
<keyword evidence="11" id="KW-1185">Reference proteome</keyword>
<dbReference type="SMART" id="SM00487">
    <property type="entry name" value="DEXDc"/>
    <property type="match status" value="1"/>
</dbReference>
<keyword evidence="5 6" id="KW-0694">RNA-binding</keyword>
<dbReference type="InterPro" id="IPR001650">
    <property type="entry name" value="Helicase_C-like"/>
</dbReference>
<dbReference type="Gene3D" id="3.40.50.300">
    <property type="entry name" value="P-loop containing nucleotide triphosphate hydrolases"/>
    <property type="match status" value="2"/>
</dbReference>
<dbReference type="Pfam" id="PF00271">
    <property type="entry name" value="Helicase_C"/>
    <property type="match status" value="1"/>
</dbReference>
<feature type="region of interest" description="Disordered" evidence="7">
    <location>
        <begin position="67"/>
        <end position="176"/>
    </location>
</feature>
<keyword evidence="2 6" id="KW-0378">Hydrolase</keyword>
<dbReference type="CDD" id="cd18787">
    <property type="entry name" value="SF2_C_DEAD"/>
    <property type="match status" value="1"/>
</dbReference>
<sequence>MVLRIVLGSAAAVLGGGRSGSRALAAASTTPTGPMTAARSFFRARGGVASSTESKTALAFVHSWGPTVPKQQRRRAQHQQHLSAVQQGHDRSRRPAAGASGAPLGGTSSSSGRGQQRRGGGGGGSLRLSSTAAGGPGGEGKGFWTEDEEVVGFEEPPSSTLFRERGTGGTSAPPIAAWDGDAADAGEAGFLQEEDDETEWMAGQEVDPEAEAIFFGDRVPFSDLGLSPALCGHLEALGIGGSTAVQAAAVPGILSGEDMIVGAETGSGKTLAYLLPIVERVLRGQAVAKDLPDELLGNARGWPMFPDVVVLVPNKELCDQVHSVLKGILKALNADGITGVTAAAKYGSSYEYPFSPNKPAPSILVCTPSFLHKYTNMKAIPLFCKATTLVLDEADMLMEGSYRKQLDDILVAFRRADRVMVEEGPIVDGRGRKRGIDKTQYVLAAATLPTYGLKSVDQYIKRAFPNARKIQQVHMHRHHPAIQQNFVEVGGQVFDKIQAVIDLLRDTVSDADTSRTMVFTNTAASCKRAYEALAEEGFSVVPYHKDIVPLERLANLHALRSGRAKILVCTDLAARGIDVPSVTNIVQMEMATNVVQHLHRLGRAARAGRTGKATNFYDDLTKDLVNSITEVGEGSRLDGSFSRQRGFRRKFKKYGPSRRYQG</sequence>
<feature type="compositionally biased region" description="Low complexity" evidence="7">
    <location>
        <begin position="96"/>
        <end position="114"/>
    </location>
</feature>
<evidence type="ECO:0000256" key="6">
    <source>
        <dbReference type="RuleBase" id="RU365068"/>
    </source>
</evidence>
<comment type="function">
    <text evidence="6">RNA helicase.</text>
</comment>
<dbReference type="GO" id="GO:0003724">
    <property type="term" value="F:RNA helicase activity"/>
    <property type="evidence" value="ECO:0007669"/>
    <property type="project" value="UniProtKB-EC"/>
</dbReference>
<evidence type="ECO:0000256" key="1">
    <source>
        <dbReference type="ARBA" id="ARBA00022741"/>
    </source>
</evidence>
<comment type="catalytic activity">
    <reaction evidence="6">
        <text>ATP + H2O = ADP + phosphate + H(+)</text>
        <dbReference type="Rhea" id="RHEA:13065"/>
        <dbReference type="ChEBI" id="CHEBI:15377"/>
        <dbReference type="ChEBI" id="CHEBI:15378"/>
        <dbReference type="ChEBI" id="CHEBI:30616"/>
        <dbReference type="ChEBI" id="CHEBI:43474"/>
        <dbReference type="ChEBI" id="CHEBI:456216"/>
        <dbReference type="EC" id="3.6.4.13"/>
    </reaction>
</comment>
<evidence type="ECO:0000256" key="5">
    <source>
        <dbReference type="ARBA" id="ARBA00022884"/>
    </source>
</evidence>
<evidence type="ECO:0000313" key="10">
    <source>
        <dbReference type="EMBL" id="CBJ49194.1"/>
    </source>
</evidence>
<dbReference type="PANTHER" id="PTHR24031">
    <property type="entry name" value="RNA HELICASE"/>
    <property type="match status" value="1"/>
</dbReference>
<dbReference type="OMA" id="DFQQKGG"/>
<dbReference type="PROSITE" id="PS51194">
    <property type="entry name" value="HELICASE_CTER"/>
    <property type="match status" value="1"/>
</dbReference>
<dbReference type="PROSITE" id="PS51192">
    <property type="entry name" value="HELICASE_ATP_BIND_1"/>
    <property type="match status" value="1"/>
</dbReference>
<evidence type="ECO:0000256" key="7">
    <source>
        <dbReference type="SAM" id="MobiDB-lite"/>
    </source>
</evidence>
<feature type="domain" description="Helicase ATP-binding" evidence="8">
    <location>
        <begin position="250"/>
        <end position="466"/>
    </location>
</feature>
<name>D7FR69_ECTSI</name>
<dbReference type="eggNOG" id="KOG0333">
    <property type="taxonomic scope" value="Eukaryota"/>
</dbReference>
<organism evidence="10 11">
    <name type="scientific">Ectocarpus siliculosus</name>
    <name type="common">Brown alga</name>
    <name type="synonym">Conferva siliculosa</name>
    <dbReference type="NCBI Taxonomy" id="2880"/>
    <lineage>
        <taxon>Eukaryota</taxon>
        <taxon>Sar</taxon>
        <taxon>Stramenopiles</taxon>
        <taxon>Ochrophyta</taxon>
        <taxon>PX clade</taxon>
        <taxon>Phaeophyceae</taxon>
        <taxon>Ectocarpales</taxon>
        <taxon>Ectocarpaceae</taxon>
        <taxon>Ectocarpus</taxon>
    </lineage>
</organism>
<dbReference type="GO" id="GO:0016787">
    <property type="term" value="F:hydrolase activity"/>
    <property type="evidence" value="ECO:0007669"/>
    <property type="project" value="UniProtKB-KW"/>
</dbReference>
<reference evidence="10 11" key="1">
    <citation type="journal article" date="2010" name="Nature">
        <title>The Ectocarpus genome and the independent evolution of multicellularity in brown algae.</title>
        <authorList>
            <person name="Cock J.M."/>
            <person name="Sterck L."/>
            <person name="Rouze P."/>
            <person name="Scornet D."/>
            <person name="Allen A.E."/>
            <person name="Amoutzias G."/>
            <person name="Anthouard V."/>
            <person name="Artiguenave F."/>
            <person name="Aury J.M."/>
            <person name="Badger J.H."/>
            <person name="Beszteri B."/>
            <person name="Billiau K."/>
            <person name="Bonnet E."/>
            <person name="Bothwell J.H."/>
            <person name="Bowler C."/>
            <person name="Boyen C."/>
            <person name="Brownlee C."/>
            <person name="Carrano C.J."/>
            <person name="Charrier B."/>
            <person name="Cho G.Y."/>
            <person name="Coelho S.M."/>
            <person name="Collen J."/>
            <person name="Corre E."/>
            <person name="Da Silva C."/>
            <person name="Delage L."/>
            <person name="Delaroque N."/>
            <person name="Dittami S.M."/>
            <person name="Doulbeau S."/>
            <person name="Elias M."/>
            <person name="Farnham G."/>
            <person name="Gachon C.M."/>
            <person name="Gschloessl B."/>
            <person name="Heesch S."/>
            <person name="Jabbari K."/>
            <person name="Jubin C."/>
            <person name="Kawai H."/>
            <person name="Kimura K."/>
            <person name="Kloareg B."/>
            <person name="Kupper F.C."/>
            <person name="Lang D."/>
            <person name="Le Bail A."/>
            <person name="Leblanc C."/>
            <person name="Lerouge P."/>
            <person name="Lohr M."/>
            <person name="Lopez P.J."/>
            <person name="Martens C."/>
            <person name="Maumus F."/>
            <person name="Michel G."/>
            <person name="Miranda-Saavedra D."/>
            <person name="Morales J."/>
            <person name="Moreau H."/>
            <person name="Motomura T."/>
            <person name="Nagasato C."/>
            <person name="Napoli C.A."/>
            <person name="Nelson D.R."/>
            <person name="Nyvall-Collen P."/>
            <person name="Peters A.F."/>
            <person name="Pommier C."/>
            <person name="Potin P."/>
            <person name="Poulain J."/>
            <person name="Quesneville H."/>
            <person name="Read B."/>
            <person name="Rensing S.A."/>
            <person name="Ritter A."/>
            <person name="Rousvoal S."/>
            <person name="Samanta M."/>
            <person name="Samson G."/>
            <person name="Schroeder D.C."/>
            <person name="Segurens B."/>
            <person name="Strittmatter M."/>
            <person name="Tonon T."/>
            <person name="Tregear J.W."/>
            <person name="Valentin K."/>
            <person name="von Dassow P."/>
            <person name="Yamagishi T."/>
            <person name="Van de Peer Y."/>
            <person name="Wincker P."/>
        </authorList>
    </citation>
    <scope>NUCLEOTIDE SEQUENCE [LARGE SCALE GENOMIC DNA]</scope>
    <source>
        <strain evidence="11">Ec32 / CCAP1310/4</strain>
    </source>
</reference>
<evidence type="ECO:0000313" key="11">
    <source>
        <dbReference type="Proteomes" id="UP000002630"/>
    </source>
</evidence>
<dbReference type="STRING" id="2880.D7FR69"/>
<keyword evidence="1 6" id="KW-0547">Nucleotide-binding</keyword>
<dbReference type="SMART" id="SM00490">
    <property type="entry name" value="HELICc"/>
    <property type="match status" value="1"/>
</dbReference>
<dbReference type="EMBL" id="FN649731">
    <property type="protein sequence ID" value="CBJ49194.1"/>
    <property type="molecule type" value="Genomic_DNA"/>
</dbReference>
<dbReference type="InterPro" id="IPR044742">
    <property type="entry name" value="DEAD/DEAH_RhlB"/>
</dbReference>
<comment type="domain">
    <text evidence="6">The Q motif is unique to and characteristic of the DEAD box family of RNA helicases and controls ATP binding and hydrolysis.</text>
</comment>
<dbReference type="InterPro" id="IPR011545">
    <property type="entry name" value="DEAD/DEAH_box_helicase_dom"/>
</dbReference>
<dbReference type="CDD" id="cd00268">
    <property type="entry name" value="DEADc"/>
    <property type="match status" value="1"/>
</dbReference>
<evidence type="ECO:0000259" key="8">
    <source>
        <dbReference type="PROSITE" id="PS51192"/>
    </source>
</evidence>
<dbReference type="AlphaFoldDB" id="D7FR69"/>
<dbReference type="InterPro" id="IPR014001">
    <property type="entry name" value="Helicase_ATP-bd"/>
</dbReference>
<dbReference type="EC" id="3.6.4.13" evidence="6"/>
<dbReference type="GO" id="GO:0005524">
    <property type="term" value="F:ATP binding"/>
    <property type="evidence" value="ECO:0007669"/>
    <property type="project" value="UniProtKB-UniRule"/>
</dbReference>